<dbReference type="GO" id="GO:0033744">
    <property type="term" value="F:L-methionine:thioredoxin-disulfide S-oxidoreductase activity"/>
    <property type="evidence" value="ECO:0007669"/>
    <property type="project" value="RHEA"/>
</dbReference>
<evidence type="ECO:0000313" key="7">
    <source>
        <dbReference type="EMBL" id="PYF09408.1"/>
    </source>
</evidence>
<keyword evidence="8" id="KW-1185">Reference proteome</keyword>
<reference evidence="7 8" key="1">
    <citation type="submission" date="2018-06" db="EMBL/GenBank/DDBJ databases">
        <title>Genomic Encyclopedia of Type Strains, Phase III (KMG-III): the genomes of soil and plant-associated and newly described type strains.</title>
        <authorList>
            <person name="Whitman W."/>
        </authorList>
    </citation>
    <scope>NUCLEOTIDE SEQUENCE [LARGE SCALE GENOMIC DNA]</scope>
    <source>
        <strain evidence="7 8">JA737</strain>
    </source>
</reference>
<comment type="catalytic activity">
    <reaction evidence="3 4">
        <text>[thioredoxin]-disulfide + L-methionine + H2O = L-methionine (S)-S-oxide + [thioredoxin]-dithiol</text>
        <dbReference type="Rhea" id="RHEA:19993"/>
        <dbReference type="Rhea" id="RHEA-COMP:10698"/>
        <dbReference type="Rhea" id="RHEA-COMP:10700"/>
        <dbReference type="ChEBI" id="CHEBI:15377"/>
        <dbReference type="ChEBI" id="CHEBI:29950"/>
        <dbReference type="ChEBI" id="CHEBI:50058"/>
        <dbReference type="ChEBI" id="CHEBI:57844"/>
        <dbReference type="ChEBI" id="CHEBI:58772"/>
        <dbReference type="EC" id="1.8.4.11"/>
    </reaction>
</comment>
<protein>
    <recommendedName>
        <fullName evidence="4">Peptide methionine sulfoxide reductase MsrA</fullName>
        <shortName evidence="4">Protein-methionine-S-oxide reductase</shortName>
        <ecNumber evidence="4">1.8.4.11</ecNumber>
    </recommendedName>
    <alternativeName>
        <fullName evidence="4">Peptide-methionine (S)-S-oxide reductase</fullName>
        <shortName evidence="4">Peptide Met(O) reductase</shortName>
    </alternativeName>
</protein>
<comment type="caution">
    <text evidence="7">The sequence shown here is derived from an EMBL/GenBank/DDBJ whole genome shotgun (WGS) entry which is preliminary data.</text>
</comment>
<evidence type="ECO:0000256" key="3">
    <source>
        <dbReference type="ARBA" id="ARBA00048782"/>
    </source>
</evidence>
<comment type="function">
    <text evidence="4">Has an important function as a repair enzyme for proteins that have been inactivated by oxidation. Catalyzes the reversible oxidation-reduction of methionine sulfoxide in proteins to methionine.</text>
</comment>
<evidence type="ECO:0000259" key="6">
    <source>
        <dbReference type="Pfam" id="PF01625"/>
    </source>
</evidence>
<dbReference type="EC" id="1.8.4.11" evidence="4"/>
<dbReference type="RefSeq" id="WP_110806195.1">
    <property type="nucleotide sequence ID" value="NZ_QJTK01000009.1"/>
</dbReference>
<dbReference type="HAMAP" id="MF_01401">
    <property type="entry name" value="MsrA"/>
    <property type="match status" value="1"/>
</dbReference>
<dbReference type="NCBIfam" id="TIGR00401">
    <property type="entry name" value="msrA"/>
    <property type="match status" value="1"/>
</dbReference>
<organism evidence="7 8">
    <name type="scientific">Rhodobacter viridis</name>
    <dbReference type="NCBI Taxonomy" id="1054202"/>
    <lineage>
        <taxon>Bacteria</taxon>
        <taxon>Pseudomonadati</taxon>
        <taxon>Pseudomonadota</taxon>
        <taxon>Alphaproteobacteria</taxon>
        <taxon>Rhodobacterales</taxon>
        <taxon>Rhodobacter group</taxon>
        <taxon>Rhodobacter</taxon>
    </lineage>
</organism>
<evidence type="ECO:0000313" key="8">
    <source>
        <dbReference type="Proteomes" id="UP000247727"/>
    </source>
</evidence>
<dbReference type="Proteomes" id="UP000247727">
    <property type="component" value="Unassembled WGS sequence"/>
</dbReference>
<proteinExistence type="inferred from homology"/>
<evidence type="ECO:0000256" key="2">
    <source>
        <dbReference type="ARBA" id="ARBA00047806"/>
    </source>
</evidence>
<gene>
    <name evidence="4" type="primary">msrA</name>
    <name evidence="7" type="ORF">C8J30_109154</name>
</gene>
<feature type="signal peptide" evidence="5">
    <location>
        <begin position="1"/>
        <end position="20"/>
    </location>
</feature>
<comment type="catalytic activity">
    <reaction evidence="2 4">
        <text>L-methionyl-[protein] + [thioredoxin]-disulfide + H2O = L-methionyl-(S)-S-oxide-[protein] + [thioredoxin]-dithiol</text>
        <dbReference type="Rhea" id="RHEA:14217"/>
        <dbReference type="Rhea" id="RHEA-COMP:10698"/>
        <dbReference type="Rhea" id="RHEA-COMP:10700"/>
        <dbReference type="Rhea" id="RHEA-COMP:12313"/>
        <dbReference type="Rhea" id="RHEA-COMP:12315"/>
        <dbReference type="ChEBI" id="CHEBI:15377"/>
        <dbReference type="ChEBI" id="CHEBI:16044"/>
        <dbReference type="ChEBI" id="CHEBI:29950"/>
        <dbReference type="ChEBI" id="CHEBI:44120"/>
        <dbReference type="ChEBI" id="CHEBI:50058"/>
        <dbReference type="EC" id="1.8.4.11"/>
    </reaction>
</comment>
<name>A0A318U2B3_9RHOB</name>
<dbReference type="SUPFAM" id="SSF55068">
    <property type="entry name" value="Peptide methionine sulfoxide reductase"/>
    <property type="match status" value="1"/>
</dbReference>
<dbReference type="EMBL" id="QJTK01000009">
    <property type="protein sequence ID" value="PYF09408.1"/>
    <property type="molecule type" value="Genomic_DNA"/>
</dbReference>
<dbReference type="PANTHER" id="PTHR43774:SF1">
    <property type="entry name" value="PEPTIDE METHIONINE SULFOXIDE REDUCTASE MSRA 2"/>
    <property type="match status" value="1"/>
</dbReference>
<dbReference type="Gene3D" id="3.30.1060.10">
    <property type="entry name" value="Peptide methionine sulphoxide reductase MsrA"/>
    <property type="match status" value="1"/>
</dbReference>
<sequence>MRRLGLALTLALSFATPVLAEEGRVIPPPSVDETSMSGPETAIFAGGCFWGVQGVFQHLNGVISATSGYAGGAETTASYDQVSGGDTGHAEAVQVVFDPKQISYGELLHVFFSVAHDPTQLNRQGPDVGTQYRSALFPTSEDQARIAKAYIDQLTRARAFEAAIVTKIDPGVPFYPAEGYHQNFLTVYPDHPYIATVDMPKIAALERMFPDDWRAEPVLVPAVD</sequence>
<dbReference type="PANTHER" id="PTHR43774">
    <property type="entry name" value="PEPTIDE METHIONINE SULFOXIDE REDUCTASE"/>
    <property type="match status" value="1"/>
</dbReference>
<evidence type="ECO:0000256" key="4">
    <source>
        <dbReference type="HAMAP-Rule" id="MF_01401"/>
    </source>
</evidence>
<feature type="domain" description="Peptide methionine sulphoxide reductase MsrA" evidence="6">
    <location>
        <begin position="41"/>
        <end position="193"/>
    </location>
</feature>
<dbReference type="OrthoDB" id="4174719at2"/>
<dbReference type="Pfam" id="PF01625">
    <property type="entry name" value="PMSR"/>
    <property type="match status" value="1"/>
</dbReference>
<keyword evidence="5" id="KW-0732">Signal</keyword>
<dbReference type="GO" id="GO:0008113">
    <property type="term" value="F:peptide-methionine (S)-S-oxide reductase activity"/>
    <property type="evidence" value="ECO:0007669"/>
    <property type="project" value="UniProtKB-UniRule"/>
</dbReference>
<keyword evidence="1 4" id="KW-0560">Oxidoreductase</keyword>
<evidence type="ECO:0000256" key="5">
    <source>
        <dbReference type="SAM" id="SignalP"/>
    </source>
</evidence>
<dbReference type="InterPro" id="IPR036509">
    <property type="entry name" value="Met_Sox_Rdtase_MsrA_sf"/>
</dbReference>
<feature type="active site" evidence="4">
    <location>
        <position position="48"/>
    </location>
</feature>
<accession>A0A318U2B3</accession>
<dbReference type="AlphaFoldDB" id="A0A318U2B3"/>
<feature type="chain" id="PRO_5016267334" description="Peptide methionine sulfoxide reductase MsrA" evidence="5">
    <location>
        <begin position="21"/>
        <end position="224"/>
    </location>
</feature>
<comment type="similarity">
    <text evidence="4">Belongs to the MsrA Met sulfoxide reductase family.</text>
</comment>
<dbReference type="InterPro" id="IPR002569">
    <property type="entry name" value="Met_Sox_Rdtase_MsrA_dom"/>
</dbReference>
<evidence type="ECO:0000256" key="1">
    <source>
        <dbReference type="ARBA" id="ARBA00023002"/>
    </source>
</evidence>